<name>A0A090CGY2_PODAN</name>
<dbReference type="InParanoid" id="A0A090CGY2"/>
<reference evidence="3 4" key="1">
    <citation type="journal article" date="2008" name="Genome Biol.">
        <title>The genome sequence of the model ascomycete fungus Podospora anserina.</title>
        <authorList>
            <person name="Espagne E."/>
            <person name="Lespinet O."/>
            <person name="Malagnac F."/>
            <person name="Da Silva C."/>
            <person name="Jaillon O."/>
            <person name="Porcel B.M."/>
            <person name="Couloux A."/>
            <person name="Aury J.-M."/>
            <person name="Segurens B."/>
            <person name="Poulain J."/>
            <person name="Anthouard V."/>
            <person name="Grossetete S."/>
            <person name="Khalili H."/>
            <person name="Coppin E."/>
            <person name="Dequard-Chablat M."/>
            <person name="Picard M."/>
            <person name="Contamine V."/>
            <person name="Arnaise S."/>
            <person name="Bourdais A."/>
            <person name="Berteaux-Lecellier V."/>
            <person name="Gautheret D."/>
            <person name="de Vries R.P."/>
            <person name="Battaglia E."/>
            <person name="Coutinho P.M."/>
            <person name="Danchin E.G.J."/>
            <person name="Henrissat B."/>
            <person name="El Khoury R."/>
            <person name="Sainsard-Chanet A."/>
            <person name="Boivin A."/>
            <person name="Pinan-Lucarre B."/>
            <person name="Sellem C.H."/>
            <person name="Debuchy R."/>
            <person name="Wincker P."/>
            <person name="Weissenbach J."/>
            <person name="Silar P."/>
        </authorList>
    </citation>
    <scope>NUCLEOTIDE SEQUENCE [LARGE SCALE GENOMIC DNA]</scope>
    <source>
        <strain evidence="4">S / ATCC MYA-4624 / DSM 980 / FGSC 10383</strain>
    </source>
</reference>
<protein>
    <recommendedName>
        <fullName evidence="5">Transmembrane protein</fullName>
    </recommendedName>
</protein>
<feature type="transmembrane region" description="Helical" evidence="2">
    <location>
        <begin position="181"/>
        <end position="202"/>
    </location>
</feature>
<evidence type="ECO:0008006" key="5">
    <source>
        <dbReference type="Google" id="ProtNLM"/>
    </source>
</evidence>
<dbReference type="Proteomes" id="UP000001197">
    <property type="component" value="Chromosome 3"/>
</dbReference>
<feature type="compositionally biased region" description="Gly residues" evidence="1">
    <location>
        <begin position="33"/>
        <end position="42"/>
    </location>
</feature>
<keyword evidence="2" id="KW-1133">Transmembrane helix</keyword>
<organism evidence="3 4">
    <name type="scientific">Podospora anserina (strain S / ATCC MYA-4624 / DSM 980 / FGSC 10383)</name>
    <name type="common">Pleurage anserina</name>
    <dbReference type="NCBI Taxonomy" id="515849"/>
    <lineage>
        <taxon>Eukaryota</taxon>
        <taxon>Fungi</taxon>
        <taxon>Dikarya</taxon>
        <taxon>Ascomycota</taxon>
        <taxon>Pezizomycotina</taxon>
        <taxon>Sordariomycetes</taxon>
        <taxon>Sordariomycetidae</taxon>
        <taxon>Sordariales</taxon>
        <taxon>Podosporaceae</taxon>
        <taxon>Podospora</taxon>
        <taxon>Podospora anserina</taxon>
    </lineage>
</organism>
<dbReference type="EMBL" id="FO904938">
    <property type="protein sequence ID" value="CDP27441.1"/>
    <property type="molecule type" value="Genomic_DNA"/>
</dbReference>
<keyword evidence="4" id="KW-1185">Reference proteome</keyword>
<feature type="transmembrane region" description="Helical" evidence="2">
    <location>
        <begin position="223"/>
        <end position="247"/>
    </location>
</feature>
<proteinExistence type="predicted"/>
<evidence type="ECO:0000256" key="2">
    <source>
        <dbReference type="SAM" id="Phobius"/>
    </source>
</evidence>
<sequence length="372" mass="40585">MVAATAGGWLPPRLPTPFVYPSSSVGTSTSSSGRGGGGGGGVYTELNRSHSSPSPHPSTPNPSLTTPTPEPDNNSRGFLLPESEPRIPPRKPIIMNGREKDRHHNFPPAAPKSWIKYIILVTVLLAMDGIISLSLVSSTVSFLHNYGKGPFEMGYPLGVSGFLLSGHPAGLVMNHGHAVNAAGGTAVVVVGGGGVLGLWGLWRFHSRRRKDYANYTRSPLPRVFQAWAVVVVLSFLLSLGALAYTFVETRRTSEQSIDPNVAEEYQFPRLYPDDRWTPETWFEAVIALPMEDSRDEEVIREKLRLMRGWKWNTIPMFLLGLTLAGLVVREVVVFGGWGSKGRRVREEKRQEELGMAGLNGMSGYRGVGDGPL</sequence>
<feature type="compositionally biased region" description="Low complexity" evidence="1">
    <location>
        <begin position="22"/>
        <end position="32"/>
    </location>
</feature>
<accession>A0A090CGY2</accession>
<evidence type="ECO:0000313" key="3">
    <source>
        <dbReference type="EMBL" id="CDP27441.1"/>
    </source>
</evidence>
<feature type="region of interest" description="Disordered" evidence="1">
    <location>
        <begin position="1"/>
        <end position="106"/>
    </location>
</feature>
<feature type="transmembrane region" description="Helical" evidence="2">
    <location>
        <begin position="314"/>
        <end position="339"/>
    </location>
</feature>
<evidence type="ECO:0000313" key="4">
    <source>
        <dbReference type="Proteomes" id="UP000001197"/>
    </source>
</evidence>
<keyword evidence="2" id="KW-0472">Membrane</keyword>
<evidence type="ECO:0000256" key="1">
    <source>
        <dbReference type="SAM" id="MobiDB-lite"/>
    </source>
</evidence>
<dbReference type="AlphaFoldDB" id="A0A090CGY2"/>
<feature type="transmembrane region" description="Helical" evidence="2">
    <location>
        <begin position="117"/>
        <end position="143"/>
    </location>
</feature>
<keyword evidence="2" id="KW-0812">Transmembrane</keyword>
<reference evidence="4" key="2">
    <citation type="journal article" date="2014" name="Genetics">
        <title>Maintaining two mating types: Structure of the mating type locus and its role in heterokaryosis in Podospora anserina.</title>
        <authorList>
            <person name="Grognet P."/>
            <person name="Bidard F."/>
            <person name="Kuchly C."/>
            <person name="Tong L.C.H."/>
            <person name="Coppin E."/>
            <person name="Benkhali J.A."/>
            <person name="Couloux A."/>
            <person name="Wincker P."/>
            <person name="Debuchy R."/>
            <person name="Silar P."/>
        </authorList>
    </citation>
    <scope>GENOME REANNOTATION</scope>
    <source>
        <strain evidence="4">S / ATCC MYA-4624 / DSM 980 / FGSC 10383</strain>
    </source>
</reference>